<dbReference type="SUPFAM" id="SSF53335">
    <property type="entry name" value="S-adenosyl-L-methionine-dependent methyltransferases"/>
    <property type="match status" value="1"/>
</dbReference>
<comment type="caution">
    <text evidence="5">The sequence shown here is derived from an EMBL/GenBank/DDBJ whole genome shotgun (WGS) entry which is preliminary data.</text>
</comment>
<keyword evidence="1" id="KW-0489">Methyltransferase</keyword>
<dbReference type="EMBL" id="MHVR01000019">
    <property type="protein sequence ID" value="OHA95751.1"/>
    <property type="molecule type" value="Genomic_DNA"/>
</dbReference>
<dbReference type="InterPro" id="IPR002295">
    <property type="entry name" value="N4/N6-MTase_EcoPI_Mod-like"/>
</dbReference>
<dbReference type="InterPro" id="IPR036086">
    <property type="entry name" value="ParB/Sulfiredoxin_sf"/>
</dbReference>
<dbReference type="InterPro" id="IPR002941">
    <property type="entry name" value="DNA_methylase_N4/N6"/>
</dbReference>
<dbReference type="SMART" id="SM00470">
    <property type="entry name" value="ParB"/>
    <property type="match status" value="1"/>
</dbReference>
<keyword evidence="3" id="KW-0949">S-adenosyl-L-methionine</keyword>
<dbReference type="Gene3D" id="3.90.1530.10">
    <property type="entry name" value="Conserved hypothetical protein from pyrococcus furiosus pfu- 392566-001, ParB domain"/>
    <property type="match status" value="1"/>
</dbReference>
<dbReference type="GO" id="GO:0008170">
    <property type="term" value="F:N-methyltransferase activity"/>
    <property type="evidence" value="ECO:0007669"/>
    <property type="project" value="InterPro"/>
</dbReference>
<evidence type="ECO:0000256" key="2">
    <source>
        <dbReference type="ARBA" id="ARBA00022679"/>
    </source>
</evidence>
<dbReference type="GO" id="GO:0007059">
    <property type="term" value="P:chromosome segregation"/>
    <property type="evidence" value="ECO:0007669"/>
    <property type="project" value="TreeGrafter"/>
</dbReference>
<evidence type="ECO:0000259" key="4">
    <source>
        <dbReference type="SMART" id="SM00470"/>
    </source>
</evidence>
<reference evidence="5 6" key="1">
    <citation type="journal article" date="2016" name="Nat. Commun.">
        <title>Thousands of microbial genomes shed light on interconnected biogeochemical processes in an aquifer system.</title>
        <authorList>
            <person name="Anantharaman K."/>
            <person name="Brown C.T."/>
            <person name="Hug L.A."/>
            <person name="Sharon I."/>
            <person name="Castelle C.J."/>
            <person name="Probst A.J."/>
            <person name="Thomas B.C."/>
            <person name="Singh A."/>
            <person name="Wilkins M.J."/>
            <person name="Karaoz U."/>
            <person name="Brodie E.L."/>
            <person name="Williams K.H."/>
            <person name="Hubbard S.S."/>
            <person name="Banfield J.F."/>
        </authorList>
    </citation>
    <scope>NUCLEOTIDE SEQUENCE [LARGE SCALE GENOMIC DNA]</scope>
</reference>
<dbReference type="PANTHER" id="PTHR33375">
    <property type="entry name" value="CHROMOSOME-PARTITIONING PROTEIN PARB-RELATED"/>
    <property type="match status" value="1"/>
</dbReference>
<evidence type="ECO:0000313" key="6">
    <source>
        <dbReference type="Proteomes" id="UP000178175"/>
    </source>
</evidence>
<dbReference type="SUPFAM" id="SSF110849">
    <property type="entry name" value="ParB/Sulfiredoxin"/>
    <property type="match status" value="1"/>
</dbReference>
<dbReference type="Gene3D" id="3.40.50.150">
    <property type="entry name" value="Vaccinia Virus protein VP39"/>
    <property type="match status" value="1"/>
</dbReference>
<dbReference type="PRINTS" id="PR00506">
    <property type="entry name" value="D21N6MTFRASE"/>
</dbReference>
<dbReference type="GO" id="GO:0005694">
    <property type="term" value="C:chromosome"/>
    <property type="evidence" value="ECO:0007669"/>
    <property type="project" value="TreeGrafter"/>
</dbReference>
<keyword evidence="2" id="KW-0808">Transferase</keyword>
<gene>
    <name evidence="5" type="ORF">A3C70_03205</name>
</gene>
<dbReference type="GO" id="GO:0032259">
    <property type="term" value="P:methylation"/>
    <property type="evidence" value="ECO:0007669"/>
    <property type="project" value="UniProtKB-KW"/>
</dbReference>
<dbReference type="PANTHER" id="PTHR33375:SF1">
    <property type="entry name" value="CHROMOSOME-PARTITIONING PROTEIN PARB-RELATED"/>
    <property type="match status" value="1"/>
</dbReference>
<dbReference type="InterPro" id="IPR015840">
    <property type="entry name" value="DNA_MeTrfase_ParB"/>
</dbReference>
<dbReference type="GO" id="GO:0003677">
    <property type="term" value="F:DNA binding"/>
    <property type="evidence" value="ECO:0007669"/>
    <property type="project" value="InterPro"/>
</dbReference>
<dbReference type="AlphaFoldDB" id="A0A1G2TGJ9"/>
<evidence type="ECO:0000256" key="3">
    <source>
        <dbReference type="ARBA" id="ARBA00022691"/>
    </source>
</evidence>
<dbReference type="CDD" id="cd16401">
    <property type="entry name" value="ParB_N_like_MT"/>
    <property type="match status" value="1"/>
</dbReference>
<feature type="domain" description="ParB-like N-terminal" evidence="4">
    <location>
        <begin position="36"/>
        <end position="126"/>
    </location>
</feature>
<organism evidence="5 6">
    <name type="scientific">Candidatus Zambryskibacteria bacterium RIFCSPHIGHO2_02_FULL_43_14</name>
    <dbReference type="NCBI Taxonomy" id="1802748"/>
    <lineage>
        <taxon>Bacteria</taxon>
        <taxon>Candidatus Zambryskiibacteriota</taxon>
    </lineage>
</organism>
<dbReference type="InterPro" id="IPR050336">
    <property type="entry name" value="Chromosome_partition/occlusion"/>
</dbReference>
<evidence type="ECO:0000256" key="1">
    <source>
        <dbReference type="ARBA" id="ARBA00022603"/>
    </source>
</evidence>
<dbReference type="Pfam" id="PF02195">
    <property type="entry name" value="ParB_N"/>
    <property type="match status" value="1"/>
</dbReference>
<name>A0A1G2TGJ9_9BACT</name>
<dbReference type="Pfam" id="PF01555">
    <property type="entry name" value="N6_N4_Mtase"/>
    <property type="match status" value="1"/>
</dbReference>
<accession>A0A1G2TGJ9</accession>
<dbReference type="InterPro" id="IPR003115">
    <property type="entry name" value="ParB_N"/>
</dbReference>
<dbReference type="InterPro" id="IPR029063">
    <property type="entry name" value="SAM-dependent_MTases_sf"/>
</dbReference>
<dbReference type="Proteomes" id="UP000178175">
    <property type="component" value="Unassembled WGS sequence"/>
</dbReference>
<evidence type="ECO:0000313" key="5">
    <source>
        <dbReference type="EMBL" id="OHA95751.1"/>
    </source>
</evidence>
<dbReference type="PIRSF" id="PIRSF036758">
    <property type="entry name" value="Aden_M_ParB"/>
    <property type="match status" value="1"/>
</dbReference>
<proteinExistence type="predicted"/>
<sequence>MWIVLFRYLKELPLEHSSIAIINLSITIMDKKLQITYVPVEDLRPSEYNPRTWTKEDADHLKESIKRYGVVDPLLVNVAKERYNIVIGGHFRLSVIKELSIKEVPVVYIEIPDLEKEKELNIRLNLNQGEFDFDLLATFDQSFLEDVGFTSQDLDDIFAVEETPEQFDLEKELAKLDITKIEIKKGDIYDLNGSRLKVGDSTIESDVLKLMGDEKADMCFTDSPYILDYLHGKTRHGKATVGFGTKKNRRYLETETLPDNFTELWMSNIAKVQKPDFSIIAFEHPKNLRIIWNELEKHWKYRNTIVWHLPNRVQGFAAKYKFFNKHDIALVGSSPEFIIPNEIPESDELLQNEYENALFATSGKPHWEGYEKGKKYQPTDFIEHVAADEKSSGQGIIFGTKPIELLIPYIKVLTKRDDLIIEPFGGSGSTLVAAIKMKRRCYLMEKSPVYAEIIKRRWQKLTGLKATKIHGD</sequence>
<protein>
    <recommendedName>
        <fullName evidence="4">ParB-like N-terminal domain-containing protein</fullName>
    </recommendedName>
</protein>